<reference evidence="2" key="1">
    <citation type="submission" date="2020-10" db="EMBL/GenBank/DDBJ databases">
        <title>Connecting structure to function with the recovery of over 1000 high-quality activated sludge metagenome-assembled genomes encoding full-length rRNA genes using long-read sequencing.</title>
        <authorList>
            <person name="Singleton C.M."/>
            <person name="Petriglieri F."/>
            <person name="Kristensen J.M."/>
            <person name="Kirkegaard R.H."/>
            <person name="Michaelsen T.Y."/>
            <person name="Andersen M.H."/>
            <person name="Karst S.M."/>
            <person name="Dueholm M.S."/>
            <person name="Nielsen P.H."/>
            <person name="Albertsen M."/>
        </authorList>
    </citation>
    <scope>NUCLEOTIDE SEQUENCE</scope>
    <source>
        <strain evidence="2">Bjer_18-Q3-R1-45_BAT3C.347</strain>
    </source>
</reference>
<organism evidence="2 3">
    <name type="scientific">Candidatus Methylophosphatis roskildensis</name>
    <dbReference type="NCBI Taxonomy" id="2899263"/>
    <lineage>
        <taxon>Bacteria</taxon>
        <taxon>Pseudomonadati</taxon>
        <taxon>Pseudomonadota</taxon>
        <taxon>Betaproteobacteria</taxon>
        <taxon>Nitrosomonadales</taxon>
        <taxon>Sterolibacteriaceae</taxon>
        <taxon>Candidatus Methylophosphatis</taxon>
    </lineage>
</organism>
<dbReference type="SUPFAM" id="SSF54001">
    <property type="entry name" value="Cysteine proteinases"/>
    <property type="match status" value="1"/>
</dbReference>
<dbReference type="Pfam" id="PF01841">
    <property type="entry name" value="Transglut_core"/>
    <property type="match status" value="1"/>
</dbReference>
<dbReference type="InterPro" id="IPR038765">
    <property type="entry name" value="Papain-like_cys_pep_sf"/>
</dbReference>
<evidence type="ECO:0000313" key="3">
    <source>
        <dbReference type="Proteomes" id="UP000807785"/>
    </source>
</evidence>
<evidence type="ECO:0000259" key="1">
    <source>
        <dbReference type="SMART" id="SM00460"/>
    </source>
</evidence>
<gene>
    <name evidence="2" type="ORF">IPH26_21495</name>
</gene>
<comment type="caution">
    <text evidence="2">The sequence shown here is derived from an EMBL/GenBank/DDBJ whole genome shotgun (WGS) entry which is preliminary data.</text>
</comment>
<name>A0A9D7E7H5_9PROT</name>
<dbReference type="AlphaFoldDB" id="A0A9D7E7H5"/>
<evidence type="ECO:0000313" key="2">
    <source>
        <dbReference type="EMBL" id="MBK6975409.1"/>
    </source>
</evidence>
<sequence>MKKLSYRVEHVTLYEYKTPVTLSQQLLHLTPRSLPWQQCETHALAIEPKAAEYVEREDFFGNRIVQFAVRTAHEKLRVSADSTIHLRARWDELDVKSSPRWEGVRDRLRDVTQPPLLDPSQYLFESPNVELAPALTDYAIRSFPAGRPLLAGAMDLMQRIYQDFDYDPAATTVATPLAEVIADRRGVCQDFAHLMIGCLRALGLSARYVSGYILTEPPPGQPRLVGADASHAWVSVFCPRTGWVDFDPTNKLLPDLEHISVAWGRDFSDVTPMRGVILGGGGEQELDVSVTVTPLDEQDIAPANKPGAALPGQ</sequence>
<dbReference type="Pfam" id="PF08379">
    <property type="entry name" value="Bact_transglu_N"/>
    <property type="match status" value="1"/>
</dbReference>
<dbReference type="EMBL" id="JADJEV010000005">
    <property type="protein sequence ID" value="MBK6975409.1"/>
    <property type="molecule type" value="Genomic_DNA"/>
</dbReference>
<dbReference type="PANTHER" id="PTHR33490">
    <property type="entry name" value="BLR5614 PROTEIN-RELATED"/>
    <property type="match status" value="1"/>
</dbReference>
<dbReference type="InterPro" id="IPR002931">
    <property type="entry name" value="Transglutaminase-like"/>
</dbReference>
<dbReference type="SMART" id="SM00460">
    <property type="entry name" value="TGc"/>
    <property type="match status" value="1"/>
</dbReference>
<dbReference type="PANTHER" id="PTHR33490:SF7">
    <property type="entry name" value="BLR2979 PROTEIN"/>
    <property type="match status" value="1"/>
</dbReference>
<dbReference type="Proteomes" id="UP000807785">
    <property type="component" value="Unassembled WGS sequence"/>
</dbReference>
<dbReference type="InterPro" id="IPR013589">
    <property type="entry name" value="Bac_transglu_N"/>
</dbReference>
<dbReference type="Gene3D" id="3.10.620.30">
    <property type="match status" value="1"/>
</dbReference>
<accession>A0A9D7E7H5</accession>
<feature type="domain" description="Transglutaminase-like" evidence="1">
    <location>
        <begin position="180"/>
        <end position="250"/>
    </location>
</feature>
<proteinExistence type="predicted"/>
<protein>
    <submittedName>
        <fullName evidence="2">Transglutaminase family protein</fullName>
    </submittedName>
</protein>